<keyword evidence="3" id="KW-1185">Reference proteome</keyword>
<protein>
    <submittedName>
        <fullName evidence="2">Uncharacterized protein</fullName>
    </submittedName>
</protein>
<feature type="region of interest" description="Disordered" evidence="1">
    <location>
        <begin position="589"/>
        <end position="621"/>
    </location>
</feature>
<reference evidence="3" key="1">
    <citation type="submission" date="2016-10" db="EMBL/GenBank/DDBJ databases">
        <authorList>
            <person name="Varghese N."/>
            <person name="Submissions S."/>
        </authorList>
    </citation>
    <scope>NUCLEOTIDE SEQUENCE [LARGE SCALE GENOMIC DNA]</scope>
    <source>
        <strain evidence="3">DSM 17453</strain>
    </source>
</reference>
<dbReference type="EMBL" id="FOBV01000003">
    <property type="protein sequence ID" value="SEM47339.1"/>
    <property type="molecule type" value="Genomic_DNA"/>
</dbReference>
<name>A0A1H7YQ69_9FLAO</name>
<sequence>MAENEITADSIAENTPTQTLFRFVSLRSPQLSDEKDQDKRFVLFPEAMKADTVFYKPIIDGTGSKQKLLHERAEVFKTNADRIKNLNDFKTEFNEFYMFASWLAVNKTTCTYEEFQAKKTEILPPIYPTPELHVLWNNLIYQVATQENFYLKETLLQMLLALHTLAVTGEDNVLLALAAKVVLPKELILDDNNIPAITSSSKARSSEIMQTLPTDNMRKQQEISAAKTKLSRIELLNRNLSVIKKQYKKDYETEFKIQNQAHQERVIPLLEEYERAVAASKQEYCSTRPPGTEYNPEDPCQQLPIVPFPRLPEFEFKFRDEISAESLATELKPENLETLLDVLGYKFDPEIEQSSRSVEESISDLESVLEGRDTFGEISAEVDKNVEELNNLIVQNFQGNEEVYKSIGGILIPASKTVSVPFTFQICPNFIYKAYTFTLALNVPDSSWDVNLLSYALTPNGISSSIDGVYFVKTRTGNTIFLNDLYKPGLDFYTVQDSTLRIKVVFTNGRVAEFTVPGITARACSSGDFVLKVEEGEPPVIIEDENNFIPSGFGFKNIGIADYLKVEQSTHAYVEGEVAHIENVMAREYREKSTRRLRRSENTTTTSSDTEREQLTDTTTANRFEMQSEISKMMQEASDNSTQFGVNAGYSKGGFYANASLGLSNAHHSSKEESTRQATTLAQDITSRAMDRIVSKVHEERIEKIIDEFEENNSHGLDNRKGDKHVVGVYRWVDKLMKNQIYNYGKRMMFEFMIPEPARLHLLGMKEVKDPDQMDLIKPVDPRAEGGMQISDYSALSNEIKLKYWLGKYNVEIEIPENNLVLSKSYSDTNIGDNEHFNKTESITIPDGYIATHGYANGYFKYDNDPQQQHSFGVSIGQHIHCVASLYGDGQFGNVYFALDNVAKSINVTYHAANYHAMTVGFNIHCKLSIEAKNSWLQKTFNAIINAYEDALTAYNNAKAEADNKAVVIKDSNPDFYRQIENTILRKNCISYMSDRTADSTRGYGLSGLTQGNSFSDYETVLSSKLDQYTAFVKFMEQAFEWDNLSYYLYPYYWGNKQNWIELYQSENTDPLFRSFLQSGMARVIVTVRPGFEDAVQFYLATGKIWNGGEVPVIGDELYLSIVDEMKQPKGEKQGKAWLTRLPTTLNILQAESIGLKVAHALPFTTENPDDFEIPSEVITPEKFNFEKNDNLLGIQPGEEEKIITGDWL</sequence>
<accession>A0A1H7YQ69</accession>
<evidence type="ECO:0000313" key="3">
    <source>
        <dbReference type="Proteomes" id="UP000199450"/>
    </source>
</evidence>
<dbReference type="AlphaFoldDB" id="A0A1H7YQ69"/>
<dbReference type="STRING" id="295069.SAMN05421856_103420"/>
<proteinExistence type="predicted"/>
<gene>
    <name evidence="2" type="ORF">SAMN05421856_103420</name>
</gene>
<evidence type="ECO:0000256" key="1">
    <source>
        <dbReference type="SAM" id="MobiDB-lite"/>
    </source>
</evidence>
<organism evidence="2 3">
    <name type="scientific">Chryseobacterium taichungense</name>
    <dbReference type="NCBI Taxonomy" id="295069"/>
    <lineage>
        <taxon>Bacteria</taxon>
        <taxon>Pseudomonadati</taxon>
        <taxon>Bacteroidota</taxon>
        <taxon>Flavobacteriia</taxon>
        <taxon>Flavobacteriales</taxon>
        <taxon>Weeksellaceae</taxon>
        <taxon>Chryseobacterium group</taxon>
        <taxon>Chryseobacterium</taxon>
    </lineage>
</organism>
<dbReference type="Proteomes" id="UP000199450">
    <property type="component" value="Unassembled WGS sequence"/>
</dbReference>
<evidence type="ECO:0000313" key="2">
    <source>
        <dbReference type="EMBL" id="SEM47339.1"/>
    </source>
</evidence>
<dbReference type="RefSeq" id="WP_228400892.1">
    <property type="nucleotide sequence ID" value="NZ_FOBV01000003.1"/>
</dbReference>